<comment type="caution">
    <text evidence="2">The sequence shown here is derived from an EMBL/GenBank/DDBJ whole genome shotgun (WGS) entry which is preliminary data.</text>
</comment>
<dbReference type="OrthoDB" id="5153521at2759"/>
<evidence type="ECO:0000313" key="2">
    <source>
        <dbReference type="EMBL" id="KAF2263808.1"/>
    </source>
</evidence>
<reference evidence="3" key="1">
    <citation type="journal article" date="2020" name="Stud. Mycol.">
        <title>101 Dothideomycetes genomes: A test case for predicting lifestyles and emergence of pathogens.</title>
        <authorList>
            <person name="Haridas S."/>
            <person name="Albert R."/>
            <person name="Binder M."/>
            <person name="Bloem J."/>
            <person name="LaButti K."/>
            <person name="Salamov A."/>
            <person name="Andreopoulos B."/>
            <person name="Baker S."/>
            <person name="Barry K."/>
            <person name="Bills G."/>
            <person name="Bluhm B."/>
            <person name="Cannon C."/>
            <person name="Castanera R."/>
            <person name="Culley D."/>
            <person name="Daum C."/>
            <person name="Ezra D."/>
            <person name="Gonzalez J."/>
            <person name="Henrissat B."/>
            <person name="Kuo A."/>
            <person name="Liang C."/>
            <person name="Lipzen A."/>
            <person name="Lutzoni F."/>
            <person name="Magnuson J."/>
            <person name="Mondo S."/>
            <person name="Nolan M."/>
            <person name="Ohm R."/>
            <person name="Pangilinan J."/>
            <person name="Park H.-J."/>
            <person name="Ramirez L."/>
            <person name="Alfaro M."/>
            <person name="Sun H."/>
            <person name="Tritt A."/>
            <person name="Yoshinaga Y."/>
            <person name="Zwiers L.-H."/>
            <person name="Turgeon B."/>
            <person name="Goodwin S."/>
            <person name="Spatafora J."/>
            <person name="Crous P."/>
            <person name="Grigoriev I."/>
        </authorList>
    </citation>
    <scope>NUCLEOTIDE SEQUENCE [LARGE SCALE GENOMIC DNA]</scope>
    <source>
        <strain evidence="3">CBS 304.66</strain>
    </source>
</reference>
<evidence type="ECO:0000313" key="3">
    <source>
        <dbReference type="Proteomes" id="UP000800093"/>
    </source>
</evidence>
<dbReference type="AlphaFoldDB" id="A0A9P4K9Z2"/>
<feature type="compositionally biased region" description="Basic and acidic residues" evidence="1">
    <location>
        <begin position="14"/>
        <end position="31"/>
    </location>
</feature>
<keyword evidence="3" id="KW-1185">Reference proteome</keyword>
<proteinExistence type="predicted"/>
<organism evidence="2 3">
    <name type="scientific">Lojkania enalia</name>
    <dbReference type="NCBI Taxonomy" id="147567"/>
    <lineage>
        <taxon>Eukaryota</taxon>
        <taxon>Fungi</taxon>
        <taxon>Dikarya</taxon>
        <taxon>Ascomycota</taxon>
        <taxon>Pezizomycotina</taxon>
        <taxon>Dothideomycetes</taxon>
        <taxon>Pleosporomycetidae</taxon>
        <taxon>Pleosporales</taxon>
        <taxon>Pleosporales incertae sedis</taxon>
        <taxon>Lojkania</taxon>
    </lineage>
</organism>
<protein>
    <submittedName>
        <fullName evidence="2">Uncharacterized protein</fullName>
    </submittedName>
</protein>
<evidence type="ECO:0000256" key="1">
    <source>
        <dbReference type="SAM" id="MobiDB-lite"/>
    </source>
</evidence>
<dbReference type="Proteomes" id="UP000800093">
    <property type="component" value="Unassembled WGS sequence"/>
</dbReference>
<gene>
    <name evidence="2" type="ORF">CC78DRAFT_267437</name>
</gene>
<sequence>MASEQTFSTGDLRSGAKEFSRDKDHRVKWAHGESFGPGRRVEDNRPRPARVVPTPKSQSGFNKARTAFKNDIAEASGDSSADEEIEEPSAAPAPDAEITYSYDAERGPNHGSQILRLALTKAIERYEVQQTDKLIKEEYEVLDTAGEPFSPAPRASKKLVSTEDEDYEFIEA</sequence>
<feature type="region of interest" description="Disordered" evidence="1">
    <location>
        <begin position="146"/>
        <end position="165"/>
    </location>
</feature>
<feature type="compositionally biased region" description="Low complexity" evidence="1">
    <location>
        <begin position="88"/>
        <end position="98"/>
    </location>
</feature>
<accession>A0A9P4K9Z2</accession>
<feature type="compositionally biased region" description="Polar residues" evidence="1">
    <location>
        <begin position="1"/>
        <end position="11"/>
    </location>
</feature>
<feature type="region of interest" description="Disordered" evidence="1">
    <location>
        <begin position="1"/>
        <end position="110"/>
    </location>
</feature>
<dbReference type="EMBL" id="ML986622">
    <property type="protein sequence ID" value="KAF2263808.1"/>
    <property type="molecule type" value="Genomic_DNA"/>
</dbReference>
<name>A0A9P4K9Z2_9PLEO</name>